<evidence type="ECO:0000256" key="8">
    <source>
        <dbReference type="ARBA" id="ARBA00023012"/>
    </source>
</evidence>
<dbReference type="Pfam" id="PF00072">
    <property type="entry name" value="Response_reg"/>
    <property type="match status" value="1"/>
</dbReference>
<evidence type="ECO:0000313" key="15">
    <source>
        <dbReference type="EMBL" id="RXZ62135.1"/>
    </source>
</evidence>
<dbReference type="InterPro" id="IPR001789">
    <property type="entry name" value="Sig_transdc_resp-reg_receiver"/>
</dbReference>
<keyword evidence="6" id="KW-0808">Transferase</keyword>
<dbReference type="InterPro" id="IPR005467">
    <property type="entry name" value="His_kinase_dom"/>
</dbReference>
<evidence type="ECO:0000256" key="9">
    <source>
        <dbReference type="ARBA" id="ARBA00024867"/>
    </source>
</evidence>
<gene>
    <name evidence="15" type="ORF">ESZ91_07010</name>
</gene>
<proteinExistence type="inferred from homology"/>
<dbReference type="CDD" id="cd16922">
    <property type="entry name" value="HATPase_EvgS-ArcB-TorS-like"/>
    <property type="match status" value="1"/>
</dbReference>
<dbReference type="PRINTS" id="PR00344">
    <property type="entry name" value="BCTRLSENSOR"/>
</dbReference>
<dbReference type="Pfam" id="PF00512">
    <property type="entry name" value="HisKA"/>
    <property type="match status" value="1"/>
</dbReference>
<dbReference type="SUPFAM" id="SSF53850">
    <property type="entry name" value="Periplasmic binding protein-like II"/>
    <property type="match status" value="2"/>
</dbReference>
<feature type="domain" description="Histidine kinase" evidence="13">
    <location>
        <begin position="564"/>
        <end position="781"/>
    </location>
</feature>
<keyword evidence="12" id="KW-0812">Transmembrane</keyword>
<dbReference type="InterPro" id="IPR003661">
    <property type="entry name" value="HisK_dim/P_dom"/>
</dbReference>
<dbReference type="InterPro" id="IPR003594">
    <property type="entry name" value="HATPase_dom"/>
</dbReference>
<evidence type="ECO:0000256" key="3">
    <source>
        <dbReference type="ARBA" id="ARBA00012438"/>
    </source>
</evidence>
<evidence type="ECO:0000259" key="13">
    <source>
        <dbReference type="PROSITE" id="PS50109"/>
    </source>
</evidence>
<dbReference type="CDD" id="cd00082">
    <property type="entry name" value="HisKA"/>
    <property type="match status" value="1"/>
</dbReference>
<dbReference type="GO" id="GO:0000155">
    <property type="term" value="F:phosphorelay sensor kinase activity"/>
    <property type="evidence" value="ECO:0007669"/>
    <property type="project" value="InterPro"/>
</dbReference>
<dbReference type="OrthoDB" id="9810305at2"/>
<dbReference type="PROSITE" id="PS50110">
    <property type="entry name" value="RESPONSE_REGULATORY"/>
    <property type="match status" value="1"/>
</dbReference>
<dbReference type="SMART" id="SM00388">
    <property type="entry name" value="HisKA"/>
    <property type="match status" value="1"/>
</dbReference>
<accession>A0A4Q2KC37</accession>
<evidence type="ECO:0000313" key="16">
    <source>
        <dbReference type="Proteomes" id="UP000291269"/>
    </source>
</evidence>
<organism evidence="15 16">
    <name type="scientific">Candidatus Borkfalkia ceftriaxoniphila</name>
    <dbReference type="NCBI Taxonomy" id="2508949"/>
    <lineage>
        <taxon>Bacteria</taxon>
        <taxon>Bacillati</taxon>
        <taxon>Bacillota</taxon>
        <taxon>Clostridia</taxon>
        <taxon>Christensenellales</taxon>
        <taxon>Christensenellaceae</taxon>
        <taxon>Candidatus Borkfalkia</taxon>
    </lineage>
</organism>
<evidence type="ECO:0000256" key="12">
    <source>
        <dbReference type="SAM" id="Phobius"/>
    </source>
</evidence>
<dbReference type="PANTHER" id="PTHR43047:SF64">
    <property type="entry name" value="HISTIDINE KINASE CONTAINING CHEY-HOMOLOGOUS RECEIVER DOMAIN AND PAS DOMAIN-RELATED"/>
    <property type="match status" value="1"/>
</dbReference>
<keyword evidence="5 11" id="KW-0597">Phosphoprotein</keyword>
<dbReference type="CDD" id="cd01007">
    <property type="entry name" value="PBP2_BvgS_HisK_like"/>
    <property type="match status" value="1"/>
</dbReference>
<dbReference type="Gene3D" id="3.40.50.2300">
    <property type="match status" value="1"/>
</dbReference>
<dbReference type="Gene3D" id="1.10.287.130">
    <property type="match status" value="1"/>
</dbReference>
<dbReference type="InterPro" id="IPR036890">
    <property type="entry name" value="HATPase_C_sf"/>
</dbReference>
<evidence type="ECO:0000256" key="1">
    <source>
        <dbReference type="ARBA" id="ARBA00000085"/>
    </source>
</evidence>
<dbReference type="Gene3D" id="3.40.190.10">
    <property type="entry name" value="Periplasmic binding protein-like II"/>
    <property type="match status" value="4"/>
</dbReference>
<dbReference type="InterPro" id="IPR004358">
    <property type="entry name" value="Sig_transdc_His_kin-like_C"/>
</dbReference>
<evidence type="ECO:0000256" key="5">
    <source>
        <dbReference type="ARBA" id="ARBA00022553"/>
    </source>
</evidence>
<dbReference type="AlphaFoldDB" id="A0A4Q2KC37"/>
<comment type="similarity">
    <text evidence="2">In the N-terminal section; belongs to the phytochrome family.</text>
</comment>
<dbReference type="EC" id="2.7.13.3" evidence="3"/>
<feature type="transmembrane region" description="Helical" evidence="12">
    <location>
        <begin position="514"/>
        <end position="537"/>
    </location>
</feature>
<dbReference type="SUPFAM" id="SSF55874">
    <property type="entry name" value="ATPase domain of HSP90 chaperone/DNA topoisomerase II/histidine kinase"/>
    <property type="match status" value="1"/>
</dbReference>
<dbReference type="InterPro" id="IPR001638">
    <property type="entry name" value="Solute-binding_3/MltF_N"/>
</dbReference>
<feature type="domain" description="Response regulatory" evidence="14">
    <location>
        <begin position="801"/>
        <end position="920"/>
    </location>
</feature>
<dbReference type="SMART" id="SM00062">
    <property type="entry name" value="PBPb"/>
    <property type="match status" value="2"/>
</dbReference>
<dbReference type="CDD" id="cd17546">
    <property type="entry name" value="REC_hyHK_CKI1_RcsC-like"/>
    <property type="match status" value="1"/>
</dbReference>
<dbReference type="Pfam" id="PF00497">
    <property type="entry name" value="SBP_bac_3"/>
    <property type="match status" value="1"/>
</dbReference>
<name>A0A4Q2KC37_9FIRM</name>
<comment type="function">
    <text evidence="9">May play the central regulatory role in sporulation. It may be an element of the effector pathway responsible for the activation of sporulation genes in response to nutritional stress. Spo0A may act in concert with spo0H (a sigma factor) to control the expression of some genes that are critical to the sporulation process.</text>
</comment>
<dbReference type="PANTHER" id="PTHR43047">
    <property type="entry name" value="TWO-COMPONENT HISTIDINE PROTEIN KINASE"/>
    <property type="match status" value="1"/>
</dbReference>
<evidence type="ECO:0000256" key="2">
    <source>
        <dbReference type="ARBA" id="ARBA00006402"/>
    </source>
</evidence>
<keyword evidence="7" id="KW-0418">Kinase</keyword>
<dbReference type="SUPFAM" id="SSF52172">
    <property type="entry name" value="CheY-like"/>
    <property type="match status" value="1"/>
</dbReference>
<evidence type="ECO:0000256" key="6">
    <source>
        <dbReference type="ARBA" id="ARBA00022679"/>
    </source>
</evidence>
<evidence type="ECO:0000256" key="11">
    <source>
        <dbReference type="PROSITE-ProRule" id="PRU00169"/>
    </source>
</evidence>
<protein>
    <recommendedName>
        <fullName evidence="10">Circadian input-output histidine kinase CikA</fullName>
        <ecNumber evidence="3">2.7.13.3</ecNumber>
    </recommendedName>
    <alternativeName>
        <fullName evidence="4">Stage 0 sporulation protein A homolog</fullName>
    </alternativeName>
</protein>
<dbReference type="InterPro" id="IPR011006">
    <property type="entry name" value="CheY-like_superfamily"/>
</dbReference>
<dbReference type="EMBL" id="SDOZ01000002">
    <property type="protein sequence ID" value="RXZ62135.1"/>
    <property type="molecule type" value="Genomic_DNA"/>
</dbReference>
<dbReference type="Proteomes" id="UP000291269">
    <property type="component" value="Unassembled WGS sequence"/>
</dbReference>
<sequence length="921" mass="102044">MKNVIRKIARTFGLLLLFFVFTVQLMPFAPSHAEETASVLKVAFPIVEGISEKTADGKYTGLMVDYLNEISNYTGWKYDYVDVTDVSDMLKDFTDGKYDLLGGAYYMKSLEGIYGYPRYNMGYSKSVLLARWEDESVQSFDLKTFNGKKIGVYTNAKENIRRLKQYLAMNDLTCEIVEYQYADLSEDGNLYKFLADGSVDLLLGNSNDIGKGFRSVAMFESQPYYIVTQPDAAELLKELNDALGKIYSSNPSFAEERYKANFGDIISENIKLNDEELEYIKNNPVVKVAVPREAHPLFCVNQNAGHSGILPEVLEKITLNTGLQFEYVQGKNYSETIRIVQNGQADILGFFLDDQSAADAAGFAVTRSYASVYRTLVRNKKVSYPSKGLTVAIVEGRQKPDEIDAEVKYYPDMPSALRAVNRGEVELACGISAQIERQIQEEHFTNLVPVALADSTETLNFAVKKPAKTQLFTILNKAVGMMSEEEIASIVNRNIESVGIGTYTLTDFIYSNPFAFLTIMCALLLLTVAIIIIVAVFRVRSANMELALEKSDADNRAKSEFLSRMSHEIRTPMNAVIGLTDLTAMQEGVPEPVRDNLFKIRSSAHYLISLLNDILDMSRIGNDMLAIGNEPFSLSQMLDEMNSMMTAEAQRRGISLTVENEVKDDVLSGDCIRLRQVLTNLVSNAVKFTPAGGRVNVRVKSEEKGFVSFSVEDTGVGIAQEDCERIFLPFEQAGNSYAKSQGTGLGLSISRSIVELMGGTLQVKSVVGQGSEFYFTIPLDSAEEVAMPQVSEEGDFLEGMRVLIAEDNDLNAEIAQDILGMVGAKVTRVADGLQAVEEIARNGGQYDAVLMDIQMPEMNGLDATRKIREMHTPYARIPIIAMTANTFQEDTDAALAAGMNDFVSKPIDINILYNALKEAKK</sequence>
<feature type="modified residue" description="4-aspartylphosphate" evidence="11">
    <location>
        <position position="852"/>
    </location>
</feature>
<reference evidence="15 16" key="1">
    <citation type="journal article" date="2019" name="Gut">
        <title>Antibiotics-induced monodominance of a novel gut bacterial order.</title>
        <authorList>
            <person name="Hildebrand F."/>
            <person name="Moitinho-Silva L."/>
            <person name="Blasche S."/>
            <person name="Jahn M.T."/>
            <person name="Gossmann T.I."/>
            <person name="Heuerta-Cepas J."/>
            <person name="Hercog R."/>
            <person name="Luetge M."/>
            <person name="Bahram M."/>
            <person name="Pryszlak A."/>
            <person name="Alves R.J."/>
            <person name="Waszak S.M."/>
            <person name="Zhu A."/>
            <person name="Ye L."/>
            <person name="Costea P.I."/>
            <person name="Aalvink S."/>
            <person name="Belzer C."/>
            <person name="Forslund S.K."/>
            <person name="Sunagawa S."/>
            <person name="Hentschel U."/>
            <person name="Merten C."/>
            <person name="Patil K.R."/>
            <person name="Benes V."/>
            <person name="Bork P."/>
        </authorList>
    </citation>
    <scope>NUCLEOTIDE SEQUENCE [LARGE SCALE GENOMIC DNA]</scope>
    <source>
        <strain evidence="15 16">HDS1380</strain>
    </source>
</reference>
<evidence type="ECO:0000256" key="7">
    <source>
        <dbReference type="ARBA" id="ARBA00022777"/>
    </source>
</evidence>
<keyword evidence="12" id="KW-0472">Membrane</keyword>
<dbReference type="Pfam" id="PF02518">
    <property type="entry name" value="HATPase_c"/>
    <property type="match status" value="1"/>
</dbReference>
<keyword evidence="16" id="KW-1185">Reference proteome</keyword>
<dbReference type="RefSeq" id="WP_129225532.1">
    <property type="nucleotide sequence ID" value="NZ_SDOZ01000002.1"/>
</dbReference>
<dbReference type="Gene3D" id="3.30.565.10">
    <property type="entry name" value="Histidine kinase-like ATPase, C-terminal domain"/>
    <property type="match status" value="1"/>
</dbReference>
<dbReference type="SMART" id="SM00387">
    <property type="entry name" value="HATPase_c"/>
    <property type="match status" value="1"/>
</dbReference>
<dbReference type="InterPro" id="IPR036097">
    <property type="entry name" value="HisK_dim/P_sf"/>
</dbReference>
<evidence type="ECO:0000256" key="4">
    <source>
        <dbReference type="ARBA" id="ARBA00018672"/>
    </source>
</evidence>
<keyword evidence="12" id="KW-1133">Transmembrane helix</keyword>
<comment type="caution">
    <text evidence="15">The sequence shown here is derived from an EMBL/GenBank/DDBJ whole genome shotgun (WGS) entry which is preliminary data.</text>
</comment>
<evidence type="ECO:0000256" key="10">
    <source>
        <dbReference type="ARBA" id="ARBA00074306"/>
    </source>
</evidence>
<dbReference type="SMART" id="SM00448">
    <property type="entry name" value="REC"/>
    <property type="match status" value="1"/>
</dbReference>
<evidence type="ECO:0000259" key="14">
    <source>
        <dbReference type="PROSITE" id="PS50110"/>
    </source>
</evidence>
<comment type="catalytic activity">
    <reaction evidence="1">
        <text>ATP + protein L-histidine = ADP + protein N-phospho-L-histidine.</text>
        <dbReference type="EC" id="2.7.13.3"/>
    </reaction>
</comment>
<keyword evidence="8" id="KW-0902">Two-component regulatory system</keyword>
<dbReference type="SUPFAM" id="SSF47384">
    <property type="entry name" value="Homodimeric domain of signal transducing histidine kinase"/>
    <property type="match status" value="1"/>
</dbReference>
<dbReference type="FunFam" id="3.30.565.10:FF:000010">
    <property type="entry name" value="Sensor histidine kinase RcsC"/>
    <property type="match status" value="1"/>
</dbReference>
<dbReference type="PROSITE" id="PS50109">
    <property type="entry name" value="HIS_KIN"/>
    <property type="match status" value="1"/>
</dbReference>